<protein>
    <submittedName>
        <fullName evidence="2">Uncharacterized protein</fullName>
    </submittedName>
</protein>
<evidence type="ECO:0000256" key="1">
    <source>
        <dbReference type="SAM" id="Phobius"/>
    </source>
</evidence>
<accession>A0AAW2GPH1</accession>
<gene>
    <name evidence="2" type="ORF">PUN28_004086</name>
</gene>
<keyword evidence="1" id="KW-1133">Transmembrane helix</keyword>
<feature type="transmembrane region" description="Helical" evidence="1">
    <location>
        <begin position="20"/>
        <end position="37"/>
    </location>
</feature>
<evidence type="ECO:0000313" key="3">
    <source>
        <dbReference type="Proteomes" id="UP001430953"/>
    </source>
</evidence>
<keyword evidence="3" id="KW-1185">Reference proteome</keyword>
<dbReference type="AlphaFoldDB" id="A0AAW2GPH1"/>
<dbReference type="Proteomes" id="UP001430953">
    <property type="component" value="Unassembled WGS sequence"/>
</dbReference>
<reference evidence="2 3" key="1">
    <citation type="submission" date="2023-03" db="EMBL/GenBank/DDBJ databases">
        <title>High recombination rates correlate with genetic variation in Cardiocondyla obscurior ants.</title>
        <authorList>
            <person name="Errbii M."/>
        </authorList>
    </citation>
    <scope>NUCLEOTIDE SEQUENCE [LARGE SCALE GENOMIC DNA]</scope>
    <source>
        <strain evidence="2">Alpha-2009</strain>
        <tissue evidence="2">Whole body</tissue>
    </source>
</reference>
<name>A0AAW2GPH1_9HYME</name>
<organism evidence="2 3">
    <name type="scientific">Cardiocondyla obscurior</name>
    <dbReference type="NCBI Taxonomy" id="286306"/>
    <lineage>
        <taxon>Eukaryota</taxon>
        <taxon>Metazoa</taxon>
        <taxon>Ecdysozoa</taxon>
        <taxon>Arthropoda</taxon>
        <taxon>Hexapoda</taxon>
        <taxon>Insecta</taxon>
        <taxon>Pterygota</taxon>
        <taxon>Neoptera</taxon>
        <taxon>Endopterygota</taxon>
        <taxon>Hymenoptera</taxon>
        <taxon>Apocrita</taxon>
        <taxon>Aculeata</taxon>
        <taxon>Formicoidea</taxon>
        <taxon>Formicidae</taxon>
        <taxon>Myrmicinae</taxon>
        <taxon>Cardiocondyla</taxon>
    </lineage>
</organism>
<sequence>MRPWFPIFLYYWRSQPETIIVIAFISAIFLQLLILAPEPGVSHTSTRLTNTNIYRRRIIKYMSNFLIKKKEKKKKKKNKIKHN</sequence>
<comment type="caution">
    <text evidence="2">The sequence shown here is derived from an EMBL/GenBank/DDBJ whole genome shotgun (WGS) entry which is preliminary data.</text>
</comment>
<evidence type="ECO:0000313" key="2">
    <source>
        <dbReference type="EMBL" id="KAL0129151.1"/>
    </source>
</evidence>
<dbReference type="EMBL" id="JADYXP020000003">
    <property type="protein sequence ID" value="KAL0129151.1"/>
    <property type="molecule type" value="Genomic_DNA"/>
</dbReference>
<proteinExistence type="predicted"/>
<keyword evidence="1" id="KW-0472">Membrane</keyword>
<keyword evidence="1" id="KW-0812">Transmembrane</keyword>